<dbReference type="PROSITE" id="PS50110">
    <property type="entry name" value="RESPONSE_REGULATORY"/>
    <property type="match status" value="1"/>
</dbReference>
<keyword evidence="5" id="KW-0804">Transcription</keyword>
<dbReference type="GO" id="GO:0000160">
    <property type="term" value="P:phosphorelay signal transduction system"/>
    <property type="evidence" value="ECO:0007669"/>
    <property type="project" value="InterPro"/>
</dbReference>
<evidence type="ECO:0000256" key="3">
    <source>
        <dbReference type="ARBA" id="ARBA00022840"/>
    </source>
</evidence>
<feature type="modified residue" description="4-aspartylphosphate" evidence="6">
    <location>
        <position position="52"/>
    </location>
</feature>
<dbReference type="PANTHER" id="PTHR32071">
    <property type="entry name" value="TRANSCRIPTIONAL REGULATORY PROTEIN"/>
    <property type="match status" value="1"/>
</dbReference>
<dbReference type="PANTHER" id="PTHR32071:SF113">
    <property type="entry name" value="ALGINATE BIOSYNTHESIS TRANSCRIPTIONAL REGULATORY PROTEIN ALGB"/>
    <property type="match status" value="1"/>
</dbReference>
<dbReference type="SUPFAM" id="SSF52172">
    <property type="entry name" value="CheY-like"/>
    <property type="match status" value="1"/>
</dbReference>
<evidence type="ECO:0000259" key="7">
    <source>
        <dbReference type="PROSITE" id="PS50110"/>
    </source>
</evidence>
<keyword evidence="1 6" id="KW-0597">Phosphoprotein</keyword>
<dbReference type="InterPro" id="IPR002078">
    <property type="entry name" value="Sigma_54_int"/>
</dbReference>
<dbReference type="InterPro" id="IPR011006">
    <property type="entry name" value="CheY-like_superfamily"/>
</dbReference>
<keyword evidence="4" id="KW-0805">Transcription regulation</keyword>
<dbReference type="AlphaFoldDB" id="A0A855X2Z1"/>
<dbReference type="GO" id="GO:0005524">
    <property type="term" value="F:ATP binding"/>
    <property type="evidence" value="ECO:0007669"/>
    <property type="project" value="UniProtKB-KW"/>
</dbReference>
<accession>A0A855X2Z1</accession>
<sequence length="178" mass="19541">MPNILVVDDKDSMRNMLTETLTEEGHRVDAADDGQKAIDLVRNKSYDLVLTDLKMPTVDGLNVLSAVKEIDDETSVIIMTAYGTIEDAVAAMKKGAYDFITKPFDTEHLCVLVNRALENRRLMAENTLLRQEILGGQGFSDIIGRNEKMLELGALIQKVAKSDASVLLQGESGTGKEL</sequence>
<dbReference type="SMART" id="SM00448">
    <property type="entry name" value="REC"/>
    <property type="match status" value="1"/>
</dbReference>
<name>A0A855X2Z1_9BACT</name>
<dbReference type="Gene3D" id="3.40.50.300">
    <property type="entry name" value="P-loop containing nucleotide triphosphate hydrolases"/>
    <property type="match status" value="1"/>
</dbReference>
<dbReference type="Pfam" id="PF00072">
    <property type="entry name" value="Response_reg"/>
    <property type="match status" value="1"/>
</dbReference>
<evidence type="ECO:0000313" key="8">
    <source>
        <dbReference type="EMBL" id="PWB73807.1"/>
    </source>
</evidence>
<reference evidence="8 9" key="1">
    <citation type="journal article" date="2018" name="ISME J.">
        <title>A methanotrophic archaeon couples anaerobic oxidation of methane to Fe(III) reduction.</title>
        <authorList>
            <person name="Cai C."/>
            <person name="Leu A.O."/>
            <person name="Xie G.J."/>
            <person name="Guo J."/>
            <person name="Feng Y."/>
            <person name="Zhao J.X."/>
            <person name="Tyson G.W."/>
            <person name="Yuan Z."/>
            <person name="Hu S."/>
        </authorList>
    </citation>
    <scope>NUCLEOTIDE SEQUENCE [LARGE SCALE GENOMIC DNA]</scope>
    <source>
        <strain evidence="8">FeB_12</strain>
    </source>
</reference>
<dbReference type="InterPro" id="IPR001789">
    <property type="entry name" value="Sig_transdc_resp-reg_receiver"/>
</dbReference>
<evidence type="ECO:0000256" key="4">
    <source>
        <dbReference type="ARBA" id="ARBA00023015"/>
    </source>
</evidence>
<dbReference type="Proteomes" id="UP000250918">
    <property type="component" value="Unassembled WGS sequence"/>
</dbReference>
<gene>
    <name evidence="8" type="ORF">C3F09_04910</name>
</gene>
<protein>
    <recommendedName>
        <fullName evidence="7">Response regulatory domain-containing protein</fullName>
    </recommendedName>
</protein>
<evidence type="ECO:0000256" key="1">
    <source>
        <dbReference type="ARBA" id="ARBA00022553"/>
    </source>
</evidence>
<evidence type="ECO:0000256" key="2">
    <source>
        <dbReference type="ARBA" id="ARBA00022741"/>
    </source>
</evidence>
<proteinExistence type="predicted"/>
<dbReference type="InterPro" id="IPR027417">
    <property type="entry name" value="P-loop_NTPase"/>
</dbReference>
<dbReference type="EMBL" id="PQAP01000048">
    <property type="protein sequence ID" value="PWB73807.1"/>
    <property type="molecule type" value="Genomic_DNA"/>
</dbReference>
<evidence type="ECO:0000256" key="6">
    <source>
        <dbReference type="PROSITE-ProRule" id="PRU00169"/>
    </source>
</evidence>
<evidence type="ECO:0000256" key="5">
    <source>
        <dbReference type="ARBA" id="ARBA00023163"/>
    </source>
</evidence>
<dbReference type="Gene3D" id="3.40.50.2300">
    <property type="match status" value="1"/>
</dbReference>
<dbReference type="Pfam" id="PF00158">
    <property type="entry name" value="Sigma54_activat"/>
    <property type="match status" value="1"/>
</dbReference>
<keyword evidence="2" id="KW-0547">Nucleotide-binding</keyword>
<feature type="non-terminal residue" evidence="8">
    <location>
        <position position="178"/>
    </location>
</feature>
<feature type="domain" description="Response regulatory" evidence="7">
    <location>
        <begin position="3"/>
        <end position="117"/>
    </location>
</feature>
<organism evidence="8 9">
    <name type="scientific">candidate division GN15 bacterium</name>
    <dbReference type="NCBI Taxonomy" id="2072418"/>
    <lineage>
        <taxon>Bacteria</taxon>
        <taxon>candidate division GN15</taxon>
    </lineage>
</organism>
<dbReference type="GO" id="GO:0006355">
    <property type="term" value="P:regulation of DNA-templated transcription"/>
    <property type="evidence" value="ECO:0007669"/>
    <property type="project" value="InterPro"/>
</dbReference>
<evidence type="ECO:0000313" key="9">
    <source>
        <dbReference type="Proteomes" id="UP000250918"/>
    </source>
</evidence>
<dbReference type="FunFam" id="3.40.50.2300:FF:000018">
    <property type="entry name" value="DNA-binding transcriptional regulator NtrC"/>
    <property type="match status" value="1"/>
</dbReference>
<comment type="caution">
    <text evidence="8">The sequence shown here is derived from an EMBL/GenBank/DDBJ whole genome shotgun (WGS) entry which is preliminary data.</text>
</comment>
<keyword evidence="3" id="KW-0067">ATP-binding</keyword>